<dbReference type="Proteomes" id="UP001360953">
    <property type="component" value="Unassembled WGS sequence"/>
</dbReference>
<gene>
    <name evidence="2" type="ORF">J3D65DRAFT_444037</name>
</gene>
<dbReference type="RefSeq" id="XP_066653907.1">
    <property type="nucleotide sequence ID" value="XM_066796271.1"/>
</dbReference>
<keyword evidence="3" id="KW-1185">Reference proteome</keyword>
<feature type="compositionally biased region" description="Basic and acidic residues" evidence="1">
    <location>
        <begin position="113"/>
        <end position="124"/>
    </location>
</feature>
<protein>
    <submittedName>
        <fullName evidence="2">Uncharacterized protein</fullName>
    </submittedName>
</protein>
<feature type="compositionally biased region" description="Low complexity" evidence="1">
    <location>
        <begin position="103"/>
        <end position="112"/>
    </location>
</feature>
<dbReference type="EMBL" id="JBBPEH010000008">
    <property type="protein sequence ID" value="KAK7535182.1"/>
    <property type="molecule type" value="Genomic_DNA"/>
</dbReference>
<sequence>MFAVFGLPLPLPCLCRSTGQSETDDKGMAAIGWGGSGPELATQAKPLPLFALGCLGWPPIDSPSASSPSRHPQPRPHSICTCPGQSTPAPLPPTPPSQPSPGPVSGIPLSLREGGEESRREQTRGADVPTVGQGSIAKGSAVECSAAQRRGGRPIAPVPLVRARVCSRCASPSSASLLDSAITRIEPY</sequence>
<reference evidence="2 3" key="1">
    <citation type="submission" date="2024-04" db="EMBL/GenBank/DDBJ databases">
        <title>Phyllosticta paracitricarpa is synonymous to the EU quarantine fungus P. citricarpa based on phylogenomic analyses.</title>
        <authorList>
            <consortium name="Lawrence Berkeley National Laboratory"/>
            <person name="Van ingen-buijs V.A."/>
            <person name="Van westerhoven A.C."/>
            <person name="Haridas S."/>
            <person name="Skiadas P."/>
            <person name="Martin F."/>
            <person name="Groenewald J.Z."/>
            <person name="Crous P.W."/>
            <person name="Seidl M.F."/>
        </authorList>
    </citation>
    <scope>NUCLEOTIDE SEQUENCE [LARGE SCALE GENOMIC DNA]</scope>
    <source>
        <strain evidence="2 3">CPC 17464</strain>
    </source>
</reference>
<organism evidence="2 3">
    <name type="scientific">Phyllosticta citribraziliensis</name>
    <dbReference type="NCBI Taxonomy" id="989973"/>
    <lineage>
        <taxon>Eukaryota</taxon>
        <taxon>Fungi</taxon>
        <taxon>Dikarya</taxon>
        <taxon>Ascomycota</taxon>
        <taxon>Pezizomycotina</taxon>
        <taxon>Dothideomycetes</taxon>
        <taxon>Dothideomycetes incertae sedis</taxon>
        <taxon>Botryosphaeriales</taxon>
        <taxon>Phyllostictaceae</taxon>
        <taxon>Phyllosticta</taxon>
    </lineage>
</organism>
<evidence type="ECO:0000313" key="3">
    <source>
        <dbReference type="Proteomes" id="UP001360953"/>
    </source>
</evidence>
<proteinExistence type="predicted"/>
<comment type="caution">
    <text evidence="2">The sequence shown here is derived from an EMBL/GenBank/DDBJ whole genome shotgun (WGS) entry which is preliminary data.</text>
</comment>
<dbReference type="GeneID" id="92029177"/>
<feature type="region of interest" description="Disordered" evidence="1">
    <location>
        <begin position="61"/>
        <end position="140"/>
    </location>
</feature>
<feature type="compositionally biased region" description="Low complexity" evidence="1">
    <location>
        <begin position="61"/>
        <end position="88"/>
    </location>
</feature>
<feature type="compositionally biased region" description="Pro residues" evidence="1">
    <location>
        <begin position="89"/>
        <end position="102"/>
    </location>
</feature>
<name>A0ABR1LIZ4_9PEZI</name>
<accession>A0ABR1LIZ4</accession>
<evidence type="ECO:0000256" key="1">
    <source>
        <dbReference type="SAM" id="MobiDB-lite"/>
    </source>
</evidence>
<evidence type="ECO:0000313" key="2">
    <source>
        <dbReference type="EMBL" id="KAK7535182.1"/>
    </source>
</evidence>